<reference evidence="2 3" key="1">
    <citation type="submission" date="2016-07" db="EMBL/GenBank/DDBJ databases">
        <title>Pervasive Adenine N6-methylation of Active Genes in Fungi.</title>
        <authorList>
            <consortium name="DOE Joint Genome Institute"/>
            <person name="Mondo S.J."/>
            <person name="Dannebaum R.O."/>
            <person name="Kuo R.C."/>
            <person name="Labutti K."/>
            <person name="Haridas S."/>
            <person name="Kuo A."/>
            <person name="Salamov A."/>
            <person name="Ahrendt S.R."/>
            <person name="Lipzen A."/>
            <person name="Sullivan W."/>
            <person name="Andreopoulos W.B."/>
            <person name="Clum A."/>
            <person name="Lindquist E."/>
            <person name="Daum C."/>
            <person name="Ramamoorthy G.K."/>
            <person name="Gryganskyi A."/>
            <person name="Culley D."/>
            <person name="Magnuson J.K."/>
            <person name="James T.Y."/>
            <person name="O'Malley M.A."/>
            <person name="Stajich J.E."/>
            <person name="Spatafora J.W."/>
            <person name="Visel A."/>
            <person name="Grigoriev I.V."/>
        </authorList>
    </citation>
    <scope>NUCLEOTIDE SEQUENCE [LARGE SCALE GENOMIC DNA]</scope>
    <source>
        <strain evidence="2 3">62-1032</strain>
    </source>
</reference>
<evidence type="ECO:0000256" key="1">
    <source>
        <dbReference type="SAM" id="Phobius"/>
    </source>
</evidence>
<evidence type="ECO:0000313" key="2">
    <source>
        <dbReference type="EMBL" id="ORY81217.1"/>
    </source>
</evidence>
<name>A0A1Y2FC70_9BASI</name>
<dbReference type="Proteomes" id="UP000193467">
    <property type="component" value="Unassembled WGS sequence"/>
</dbReference>
<keyword evidence="3" id="KW-1185">Reference proteome</keyword>
<dbReference type="SUPFAM" id="SSF52266">
    <property type="entry name" value="SGNH hydrolase"/>
    <property type="match status" value="1"/>
</dbReference>
<dbReference type="Gene3D" id="3.40.50.1110">
    <property type="entry name" value="SGNH hydrolase"/>
    <property type="match status" value="1"/>
</dbReference>
<dbReference type="EMBL" id="MCGR01000023">
    <property type="protein sequence ID" value="ORY81217.1"/>
    <property type="molecule type" value="Genomic_DNA"/>
</dbReference>
<dbReference type="InParanoid" id="A0A1Y2FC70"/>
<keyword evidence="1" id="KW-1133">Transmembrane helix</keyword>
<gene>
    <name evidence="2" type="ORF">BCR35DRAFT_304065</name>
</gene>
<evidence type="ECO:0000313" key="3">
    <source>
        <dbReference type="Proteomes" id="UP000193467"/>
    </source>
</evidence>
<protein>
    <submittedName>
        <fullName evidence="2">Uncharacterized protein</fullName>
    </submittedName>
</protein>
<comment type="caution">
    <text evidence="2">The sequence shown here is derived from an EMBL/GenBank/DDBJ whole genome shotgun (WGS) entry which is preliminary data.</text>
</comment>
<feature type="transmembrane region" description="Helical" evidence="1">
    <location>
        <begin position="91"/>
        <end position="109"/>
    </location>
</feature>
<dbReference type="InterPro" id="IPR036514">
    <property type="entry name" value="SGNH_hydro_sf"/>
</dbReference>
<dbReference type="OrthoDB" id="2524468at2759"/>
<keyword evidence="1" id="KW-0812">Transmembrane</keyword>
<keyword evidence="1" id="KW-0472">Membrane</keyword>
<sequence>MARRRLSMDTPLIPLSPTVIEASPSLSFSRHVYETTPGTPQSPTWTDDDLQDSEKLVEGEPGGYRLLASSSTFGGSARGASSMLLAMPRRWWPFAIAAACAIVSAAIFYRETAQTVWSNVAMELGGERGESGLGCGTAEVIAARRDPGFWVTEVGSKYVTVRPRDRRRYVDCEDLANAFFSVRLHYASEIRLLEEPVQTSMGVYQFTILPPVTPQISPAASAEVILDMDFFPGGKAGMPCGQRECNYTYLMDSGMDWIGAQVFDQEGDVPTFKNSRSSLTREGDELPLCSSLDYLPGAWQPEISDYAFVDSTGSPCTILQAEPLPVGYPRKWIRFLGDSNSRKLLPVYAELLGANNSLSYKPEEEGHPTVLMAWNDELILTFSWWFMRQNVPADEEQDEEQLQHLLAYSLSDFLDSVPWDRTKPWPSHFEGFEGPADRIYLSIGSHAPQATTRGVRELLAKLEPLIKAVKSKVVINLTSATAPSRLPKLYIPTKVLRNNIMLKATNAAIAEWAKRLGLTVIDFFTITRTMGPEKMKDPVHFDEKLYTLWADMVYSEWVRRDAGDRR</sequence>
<proteinExistence type="predicted"/>
<organism evidence="2 3">
    <name type="scientific">Leucosporidium creatinivorum</name>
    <dbReference type="NCBI Taxonomy" id="106004"/>
    <lineage>
        <taxon>Eukaryota</taxon>
        <taxon>Fungi</taxon>
        <taxon>Dikarya</taxon>
        <taxon>Basidiomycota</taxon>
        <taxon>Pucciniomycotina</taxon>
        <taxon>Microbotryomycetes</taxon>
        <taxon>Leucosporidiales</taxon>
        <taxon>Leucosporidium</taxon>
    </lineage>
</organism>
<dbReference type="AlphaFoldDB" id="A0A1Y2FC70"/>
<accession>A0A1Y2FC70</accession>